<dbReference type="InterPro" id="IPR011032">
    <property type="entry name" value="GroES-like_sf"/>
</dbReference>
<dbReference type="InterPro" id="IPR013154">
    <property type="entry name" value="ADH-like_N"/>
</dbReference>
<feature type="domain" description="Enoyl reductase (ER)" evidence="1">
    <location>
        <begin position="10"/>
        <end position="311"/>
    </location>
</feature>
<dbReference type="Gene3D" id="3.90.180.10">
    <property type="entry name" value="Medium-chain alcohol dehydrogenases, catalytic domain"/>
    <property type="match status" value="1"/>
</dbReference>
<organism evidence="2 3">
    <name type="scientific">Lachancea dasiensis</name>
    <dbReference type="NCBI Taxonomy" id="1072105"/>
    <lineage>
        <taxon>Eukaryota</taxon>
        <taxon>Fungi</taxon>
        <taxon>Dikarya</taxon>
        <taxon>Ascomycota</taxon>
        <taxon>Saccharomycotina</taxon>
        <taxon>Saccharomycetes</taxon>
        <taxon>Saccharomycetales</taxon>
        <taxon>Saccharomycetaceae</taxon>
        <taxon>Lachancea</taxon>
    </lineage>
</organism>
<dbReference type="PANTHER" id="PTHR43482">
    <property type="entry name" value="PROTEIN AST1-RELATED"/>
    <property type="match status" value="1"/>
</dbReference>
<reference evidence="3" key="1">
    <citation type="submission" date="2016-03" db="EMBL/GenBank/DDBJ databases">
        <authorList>
            <person name="Devillers H."/>
        </authorList>
    </citation>
    <scope>NUCLEOTIDE SEQUENCE [LARGE SCALE GENOMIC DNA]</scope>
</reference>
<proteinExistence type="predicted"/>
<evidence type="ECO:0000313" key="2">
    <source>
        <dbReference type="EMBL" id="SCU93370.1"/>
    </source>
</evidence>
<dbReference type="SUPFAM" id="SSF51735">
    <property type="entry name" value="NAD(P)-binding Rossmann-fold domains"/>
    <property type="match status" value="1"/>
</dbReference>
<dbReference type="Proteomes" id="UP000190274">
    <property type="component" value="Chromosome G"/>
</dbReference>
<evidence type="ECO:0000259" key="1">
    <source>
        <dbReference type="SMART" id="SM00829"/>
    </source>
</evidence>
<dbReference type="InterPro" id="IPR036291">
    <property type="entry name" value="NAD(P)-bd_dom_sf"/>
</dbReference>
<name>A0A1G4JRB5_9SACH</name>
<dbReference type="PANTHER" id="PTHR43482:SF1">
    <property type="entry name" value="PROTEIN AST1-RELATED"/>
    <property type="match status" value="1"/>
</dbReference>
<sequence>MKAIVLRRNSNAETPLVELKEVGIPIVPPGSVLVKVIASAIQPSDLINARGGFPYTTFPRIPGRDFAGYIATGPRCGEQIYGSSGYTHGFTCDGFHAEYRVIPESSIVTKPTNISFKQAACMGVPFSTARILLSRANVRDVETVLVIGAFGSVGSAVTQLARAQGCSVITAGRSKNADIDTTMDTNLSGLDSITQGRGVNVVIDTTGVPALIEAAINKLAHGGRIAIIAALGDVKLSIDIKDFYRQEKSLIGCNSLSYSMSEIAEQIRSLGADFEIKKLMPPSQGLWTEIGLEQAVEIYKSGSASTGKFVVVFD</sequence>
<gene>
    <name evidence="2" type="ORF">LADA_0G02718G</name>
</gene>
<dbReference type="AlphaFoldDB" id="A0A1G4JRB5"/>
<dbReference type="InterPro" id="IPR052585">
    <property type="entry name" value="Lipid_raft_assoc_Zn_ADH"/>
</dbReference>
<dbReference type="Pfam" id="PF08240">
    <property type="entry name" value="ADH_N"/>
    <property type="match status" value="1"/>
</dbReference>
<dbReference type="SUPFAM" id="SSF50129">
    <property type="entry name" value="GroES-like"/>
    <property type="match status" value="1"/>
</dbReference>
<evidence type="ECO:0000313" key="3">
    <source>
        <dbReference type="Proteomes" id="UP000190274"/>
    </source>
</evidence>
<keyword evidence="3" id="KW-1185">Reference proteome</keyword>
<dbReference type="GO" id="GO:0016491">
    <property type="term" value="F:oxidoreductase activity"/>
    <property type="evidence" value="ECO:0007669"/>
    <property type="project" value="InterPro"/>
</dbReference>
<protein>
    <submittedName>
        <fullName evidence="2">LADA_0G02718g1_1</fullName>
    </submittedName>
</protein>
<dbReference type="EMBL" id="LT598457">
    <property type="protein sequence ID" value="SCU93370.1"/>
    <property type="molecule type" value="Genomic_DNA"/>
</dbReference>
<dbReference type="SMART" id="SM00829">
    <property type="entry name" value="PKS_ER"/>
    <property type="match status" value="1"/>
</dbReference>
<dbReference type="InterPro" id="IPR013149">
    <property type="entry name" value="ADH-like_C"/>
</dbReference>
<dbReference type="InterPro" id="IPR020843">
    <property type="entry name" value="ER"/>
</dbReference>
<dbReference type="Pfam" id="PF00107">
    <property type="entry name" value="ADH_zinc_N"/>
    <property type="match status" value="1"/>
</dbReference>
<accession>A0A1G4JRB5</accession>
<dbReference type="OrthoDB" id="3509362at2759"/>